<gene>
    <name evidence="1" type="ORF">S01H1_66246</name>
</gene>
<protein>
    <submittedName>
        <fullName evidence="1">Uncharacterized protein</fullName>
    </submittedName>
</protein>
<sequence length="140" mass="16595">MPRIKVDYEKGYLTEREVLLLKNRLNGVNKAGFKHSEIPFPEEGEGFSLTPQQIEKGRYWLVNQWKTPRGTERKNNPFGYREQHVLEEFETIKLVDFVDKANYYQNQYGIRAYQPYYRVEGKDGSTFEYLVWSGQCQILG</sequence>
<name>X0WFQ9_9ZZZZ</name>
<proteinExistence type="predicted"/>
<organism evidence="1">
    <name type="scientific">marine sediment metagenome</name>
    <dbReference type="NCBI Taxonomy" id="412755"/>
    <lineage>
        <taxon>unclassified sequences</taxon>
        <taxon>metagenomes</taxon>
        <taxon>ecological metagenomes</taxon>
    </lineage>
</organism>
<accession>X0WFQ9</accession>
<evidence type="ECO:0000313" key="1">
    <source>
        <dbReference type="EMBL" id="GAG29485.1"/>
    </source>
</evidence>
<dbReference type="EMBL" id="BARS01043788">
    <property type="protein sequence ID" value="GAG29485.1"/>
    <property type="molecule type" value="Genomic_DNA"/>
</dbReference>
<reference evidence="1" key="1">
    <citation type="journal article" date="2014" name="Front. Microbiol.">
        <title>High frequency of phylogenetically diverse reductive dehalogenase-homologous genes in deep subseafloor sedimentary metagenomes.</title>
        <authorList>
            <person name="Kawai M."/>
            <person name="Futagami T."/>
            <person name="Toyoda A."/>
            <person name="Takaki Y."/>
            <person name="Nishi S."/>
            <person name="Hori S."/>
            <person name="Arai W."/>
            <person name="Tsubouchi T."/>
            <person name="Morono Y."/>
            <person name="Uchiyama I."/>
            <person name="Ito T."/>
            <person name="Fujiyama A."/>
            <person name="Inagaki F."/>
            <person name="Takami H."/>
        </authorList>
    </citation>
    <scope>NUCLEOTIDE SEQUENCE</scope>
    <source>
        <strain evidence="1">Expedition CK06-06</strain>
    </source>
</reference>
<dbReference type="AlphaFoldDB" id="X0WFQ9"/>
<comment type="caution">
    <text evidence="1">The sequence shown here is derived from an EMBL/GenBank/DDBJ whole genome shotgun (WGS) entry which is preliminary data.</text>
</comment>